<feature type="transmembrane region" description="Helical" evidence="1">
    <location>
        <begin position="153"/>
        <end position="173"/>
    </location>
</feature>
<keyword evidence="1" id="KW-0472">Membrane</keyword>
<gene>
    <name evidence="2" type="ORF">ERS132539_02112</name>
</gene>
<accession>A0A0Z8QL48</accession>
<dbReference type="RefSeq" id="WP_052819565.1">
    <property type="nucleotide sequence ID" value="NZ_CEIH01000104.1"/>
</dbReference>
<protein>
    <submittedName>
        <fullName evidence="2">Membrane protein</fullName>
    </submittedName>
</protein>
<name>A0A0Z8QL48_STRSU</name>
<keyword evidence="1" id="KW-0812">Transmembrane</keyword>
<feature type="transmembrane region" description="Helical" evidence="1">
    <location>
        <begin position="217"/>
        <end position="235"/>
    </location>
</feature>
<feature type="transmembrane region" description="Helical" evidence="1">
    <location>
        <begin position="111"/>
        <end position="132"/>
    </location>
</feature>
<feature type="transmembrane region" description="Helical" evidence="1">
    <location>
        <begin position="179"/>
        <end position="196"/>
    </location>
</feature>
<feature type="transmembrane region" description="Helical" evidence="1">
    <location>
        <begin position="247"/>
        <end position="267"/>
    </location>
</feature>
<dbReference type="AlphaFoldDB" id="A0A0Z8QL48"/>
<dbReference type="EMBL" id="FIJK01000069">
    <property type="protein sequence ID" value="CYW66230.1"/>
    <property type="molecule type" value="Genomic_DNA"/>
</dbReference>
<keyword evidence="1" id="KW-1133">Transmembrane helix</keyword>
<reference evidence="2 3" key="1">
    <citation type="submission" date="2016-02" db="EMBL/GenBank/DDBJ databases">
        <authorList>
            <consortium name="Pathogen Informatics"/>
        </authorList>
    </citation>
    <scope>NUCLEOTIDE SEQUENCE [LARGE SCALE GENOMIC DNA]</scope>
    <source>
        <strain evidence="2 3">SS1013</strain>
    </source>
</reference>
<feature type="transmembrane region" description="Helical" evidence="1">
    <location>
        <begin position="279"/>
        <end position="296"/>
    </location>
</feature>
<feature type="transmembrane region" description="Helical" evidence="1">
    <location>
        <begin position="316"/>
        <end position="337"/>
    </location>
</feature>
<proteinExistence type="predicted"/>
<evidence type="ECO:0000256" key="1">
    <source>
        <dbReference type="SAM" id="Phobius"/>
    </source>
</evidence>
<dbReference type="Proteomes" id="UP000069526">
    <property type="component" value="Unassembled WGS sequence"/>
</dbReference>
<evidence type="ECO:0000313" key="2">
    <source>
        <dbReference type="EMBL" id="CYW66230.1"/>
    </source>
</evidence>
<sequence length="346" mass="39663">MKICLPEALIARQNLTKFLSVSLACHHSIFHIRHDYQPQIPADVKAYRMNDYQDVSFIHTDKFNKKGITVKQLQFLHWARRYWLAIAVLNLVMIGLGCCVLWDILPSTFALPAALLSGLFFFCDLWLLYCLIHRLFKGIALLQNKWLTTTIGMTLGAFYNTIYVLIALVSSFLLHSPWYLVYAFYHLVFAGAKHYISHDYRTNPEDPSSWRLLKRTAYFIILSALIFHIIVIFVANHDDLLQSSYTYLVYVTALATFINAGLAVSNILKLRQDNSPRQIATKSINLSSTLFSIFFLQTMMLKEFSDDPLSPNNQLMTILLGSVVFFLLAGLGIFLLIKIKKETARC</sequence>
<organism evidence="2 3">
    <name type="scientific">Streptococcus suis</name>
    <dbReference type="NCBI Taxonomy" id="1307"/>
    <lineage>
        <taxon>Bacteria</taxon>
        <taxon>Bacillati</taxon>
        <taxon>Bacillota</taxon>
        <taxon>Bacilli</taxon>
        <taxon>Lactobacillales</taxon>
        <taxon>Streptococcaceae</taxon>
        <taxon>Streptococcus</taxon>
    </lineage>
</organism>
<feature type="transmembrane region" description="Helical" evidence="1">
    <location>
        <begin position="82"/>
        <end position="105"/>
    </location>
</feature>
<evidence type="ECO:0000313" key="3">
    <source>
        <dbReference type="Proteomes" id="UP000069526"/>
    </source>
</evidence>